<feature type="compositionally biased region" description="Basic residues" evidence="6">
    <location>
        <begin position="1"/>
        <end position="13"/>
    </location>
</feature>
<gene>
    <name evidence="8" type="ORF">CDL12_10143</name>
</gene>
<keyword evidence="5" id="KW-0539">Nucleus</keyword>
<evidence type="ECO:0000256" key="4">
    <source>
        <dbReference type="ARBA" id="ARBA00023163"/>
    </source>
</evidence>
<dbReference type="InterPro" id="IPR003340">
    <property type="entry name" value="B3_DNA-bd"/>
</dbReference>
<dbReference type="STRING" id="429701.A0A2G9HI80"/>
<dbReference type="GO" id="GO:0003677">
    <property type="term" value="F:DNA binding"/>
    <property type="evidence" value="ECO:0007669"/>
    <property type="project" value="UniProtKB-KW"/>
</dbReference>
<keyword evidence="3" id="KW-0238">DNA-binding</keyword>
<evidence type="ECO:0000256" key="2">
    <source>
        <dbReference type="ARBA" id="ARBA00023015"/>
    </source>
</evidence>
<name>A0A2G9HI80_9LAMI</name>
<reference evidence="9" key="1">
    <citation type="journal article" date="2018" name="Gigascience">
        <title>Genome assembly of the Pink Ipe (Handroanthus impetiginosus, Bignoniaceae), a highly valued, ecologically keystone Neotropical timber forest tree.</title>
        <authorList>
            <person name="Silva-Junior O.B."/>
            <person name="Grattapaglia D."/>
            <person name="Novaes E."/>
            <person name="Collevatti R.G."/>
        </authorList>
    </citation>
    <scope>NUCLEOTIDE SEQUENCE [LARGE SCALE GENOMIC DNA]</scope>
    <source>
        <strain evidence="9">cv. UFG-1</strain>
    </source>
</reference>
<evidence type="ECO:0000259" key="7">
    <source>
        <dbReference type="PROSITE" id="PS50863"/>
    </source>
</evidence>
<proteinExistence type="predicted"/>
<keyword evidence="4" id="KW-0804">Transcription</keyword>
<dbReference type="CDD" id="cd10017">
    <property type="entry name" value="B3_DNA"/>
    <property type="match status" value="2"/>
</dbReference>
<feature type="domain" description="TF-B3" evidence="7">
    <location>
        <begin position="186"/>
        <end position="283"/>
    </location>
</feature>
<dbReference type="SUPFAM" id="SSF101936">
    <property type="entry name" value="DNA-binding pseudobarrel domain"/>
    <property type="match status" value="2"/>
</dbReference>
<dbReference type="GO" id="GO:0005634">
    <property type="term" value="C:nucleus"/>
    <property type="evidence" value="ECO:0007669"/>
    <property type="project" value="UniProtKB-SubCell"/>
</dbReference>
<evidence type="ECO:0000313" key="8">
    <source>
        <dbReference type="EMBL" id="PIN17198.1"/>
    </source>
</evidence>
<dbReference type="SMART" id="SM01019">
    <property type="entry name" value="B3"/>
    <property type="match status" value="2"/>
</dbReference>
<dbReference type="PANTHER" id="PTHR31920">
    <property type="entry name" value="B3 DOMAIN-CONTAINING"/>
    <property type="match status" value="1"/>
</dbReference>
<dbReference type="Pfam" id="PF02362">
    <property type="entry name" value="B3"/>
    <property type="match status" value="2"/>
</dbReference>
<dbReference type="InterPro" id="IPR015300">
    <property type="entry name" value="DNA-bd_pseudobarrel_sf"/>
</dbReference>
<dbReference type="AlphaFoldDB" id="A0A2G9HI80"/>
<dbReference type="EMBL" id="NKXS01001711">
    <property type="protein sequence ID" value="PIN17198.1"/>
    <property type="molecule type" value="Genomic_DNA"/>
</dbReference>
<evidence type="ECO:0000256" key="1">
    <source>
        <dbReference type="ARBA" id="ARBA00004123"/>
    </source>
</evidence>
<dbReference type="Gene3D" id="2.40.330.10">
    <property type="entry name" value="DNA-binding pseudobarrel domain"/>
    <property type="match status" value="2"/>
</dbReference>
<keyword evidence="9" id="KW-1185">Reference proteome</keyword>
<organism evidence="8 9">
    <name type="scientific">Handroanthus impetiginosus</name>
    <dbReference type="NCBI Taxonomy" id="429701"/>
    <lineage>
        <taxon>Eukaryota</taxon>
        <taxon>Viridiplantae</taxon>
        <taxon>Streptophyta</taxon>
        <taxon>Embryophyta</taxon>
        <taxon>Tracheophyta</taxon>
        <taxon>Spermatophyta</taxon>
        <taxon>Magnoliopsida</taxon>
        <taxon>eudicotyledons</taxon>
        <taxon>Gunneridae</taxon>
        <taxon>Pentapetalae</taxon>
        <taxon>asterids</taxon>
        <taxon>lamiids</taxon>
        <taxon>Lamiales</taxon>
        <taxon>Bignoniaceae</taxon>
        <taxon>Crescentiina</taxon>
        <taxon>Tabebuia alliance</taxon>
        <taxon>Handroanthus</taxon>
    </lineage>
</organism>
<dbReference type="PANTHER" id="PTHR31920:SF135">
    <property type="entry name" value="B3 DOMAIN-CONTAINING PROTEIN OS03G0621600-RELATED"/>
    <property type="match status" value="1"/>
</dbReference>
<keyword evidence="2" id="KW-0805">Transcription regulation</keyword>
<evidence type="ECO:0000256" key="3">
    <source>
        <dbReference type="ARBA" id="ARBA00023125"/>
    </source>
</evidence>
<feature type="domain" description="TF-B3" evidence="7">
    <location>
        <begin position="23"/>
        <end position="116"/>
    </location>
</feature>
<comment type="subcellular location">
    <subcellularLocation>
        <location evidence="1">Nucleus</location>
    </subcellularLocation>
</comment>
<evidence type="ECO:0000256" key="5">
    <source>
        <dbReference type="ARBA" id="ARBA00023242"/>
    </source>
</evidence>
<sequence>MMKRGRGRPRKLSHSSSPPCESAEFFKVFLPHLCSHQLLIPPDFIKDFGRTINEKVILKDIGGKQWQVDVHRTPNGVFLKNGWQSFVDYYCLKVGDFLVFRYDRSYTFIVKIFGRNGCKKGPFAAKNIATHVKAEEKADEDIEGKQTSSKRARLHEDDHLLSGNQRATRSREKMKDLKNADRVPVPPYFISNPCQSNQYKLQIPNEVIESHNLNLEGEMTLRTVGGKEWPVNVYSGKDGRKYIGSGWWSFQKDNKMGAKDSCIFTFPTERLSRTINVKILLVKVW</sequence>
<dbReference type="Proteomes" id="UP000231279">
    <property type="component" value="Unassembled WGS sequence"/>
</dbReference>
<dbReference type="InterPro" id="IPR050655">
    <property type="entry name" value="Plant_B3_domain"/>
</dbReference>
<accession>A0A2G9HI80</accession>
<evidence type="ECO:0000313" key="9">
    <source>
        <dbReference type="Proteomes" id="UP000231279"/>
    </source>
</evidence>
<feature type="region of interest" description="Disordered" evidence="6">
    <location>
        <begin position="1"/>
        <end position="20"/>
    </location>
</feature>
<protein>
    <recommendedName>
        <fullName evidence="7">TF-B3 domain-containing protein</fullName>
    </recommendedName>
</protein>
<dbReference type="OrthoDB" id="1666376at2759"/>
<evidence type="ECO:0000256" key="6">
    <source>
        <dbReference type="SAM" id="MobiDB-lite"/>
    </source>
</evidence>
<comment type="caution">
    <text evidence="8">The sequence shown here is derived from an EMBL/GenBank/DDBJ whole genome shotgun (WGS) entry which is preliminary data.</text>
</comment>
<dbReference type="PROSITE" id="PS50863">
    <property type="entry name" value="B3"/>
    <property type="match status" value="2"/>
</dbReference>